<accession>A0A165D7B9</accession>
<dbReference type="InParanoid" id="A0A165D7B9"/>
<sequence length="77" mass="8568">MQQSDRGQVYTAGGLVNKPFEKDFLALVERTSLVGHVACPDEIAKAYLFCMQCENRTGTTIDVEGGRLRAQRTMNDD</sequence>
<evidence type="ECO:0008006" key="3">
    <source>
        <dbReference type="Google" id="ProtNLM"/>
    </source>
</evidence>
<protein>
    <recommendedName>
        <fullName evidence="3">NAD(P)-binding protein</fullName>
    </recommendedName>
</protein>
<gene>
    <name evidence="1" type="ORF">CALCODRAFT_520866</name>
</gene>
<keyword evidence="2" id="KW-1185">Reference proteome</keyword>
<dbReference type="AlphaFoldDB" id="A0A165D7B9"/>
<evidence type="ECO:0000313" key="2">
    <source>
        <dbReference type="Proteomes" id="UP000076842"/>
    </source>
</evidence>
<proteinExistence type="predicted"/>
<dbReference type="EMBL" id="KV424074">
    <property type="protein sequence ID" value="KZT52221.1"/>
    <property type="molecule type" value="Genomic_DNA"/>
</dbReference>
<reference evidence="1 2" key="1">
    <citation type="journal article" date="2016" name="Mol. Biol. Evol.">
        <title>Comparative Genomics of Early-Diverging Mushroom-Forming Fungi Provides Insights into the Origins of Lignocellulose Decay Capabilities.</title>
        <authorList>
            <person name="Nagy L.G."/>
            <person name="Riley R."/>
            <person name="Tritt A."/>
            <person name="Adam C."/>
            <person name="Daum C."/>
            <person name="Floudas D."/>
            <person name="Sun H."/>
            <person name="Yadav J.S."/>
            <person name="Pangilinan J."/>
            <person name="Larsson K.H."/>
            <person name="Matsuura K."/>
            <person name="Barry K."/>
            <person name="Labutti K."/>
            <person name="Kuo R."/>
            <person name="Ohm R.A."/>
            <person name="Bhattacharya S.S."/>
            <person name="Shirouzu T."/>
            <person name="Yoshinaga Y."/>
            <person name="Martin F.M."/>
            <person name="Grigoriev I.V."/>
            <person name="Hibbett D.S."/>
        </authorList>
    </citation>
    <scope>NUCLEOTIDE SEQUENCE [LARGE SCALE GENOMIC DNA]</scope>
    <source>
        <strain evidence="1 2">HHB12733</strain>
    </source>
</reference>
<dbReference type="Proteomes" id="UP000076842">
    <property type="component" value="Unassembled WGS sequence"/>
</dbReference>
<dbReference type="OrthoDB" id="294295at2759"/>
<dbReference type="STRING" id="1353952.A0A165D7B9"/>
<evidence type="ECO:0000313" key="1">
    <source>
        <dbReference type="EMBL" id="KZT52221.1"/>
    </source>
</evidence>
<name>A0A165D7B9_9BASI</name>
<organism evidence="1 2">
    <name type="scientific">Calocera cornea HHB12733</name>
    <dbReference type="NCBI Taxonomy" id="1353952"/>
    <lineage>
        <taxon>Eukaryota</taxon>
        <taxon>Fungi</taxon>
        <taxon>Dikarya</taxon>
        <taxon>Basidiomycota</taxon>
        <taxon>Agaricomycotina</taxon>
        <taxon>Dacrymycetes</taxon>
        <taxon>Dacrymycetales</taxon>
        <taxon>Dacrymycetaceae</taxon>
        <taxon>Calocera</taxon>
    </lineage>
</organism>